<sequence>MWMLKTSVIILAVVVSASAKSKRFTRLQSDPLTTTRCDLICFDASKETKSQCRSACRSETQKPGTCPDGDDPRWMAACLEACNHDSQCDGTQRCCKHGCSSTCSEPIDLLTIPSLPAMPSIEEPKERRRAVQIKWTDGVGDEARSVPGRVLYLLEEQHHLGPNYDESRLGEWNLLMRTNKTKVSLRNQLKPGRWYRFRVAAVSASGTRGFSEPSAPFTPRKGPRPPPPPKKLKVEHVRTDNGTVTIRLEWKEPKSDLPVMRYKVFWSRRLRGLSGELDSVVVNHQTVPKDQTFVEISKLHPNSMYFLQVQTISAFGGGKLRSEKAEIFYNTTSSEHPPQALKRRIDNSVTGLRLNKLIWLNHKIKAKLSWELPPGAKGQSRRYFVHWTTLSCQHPATELKEFSAVTEQTSFEIYELDYKCKYKVNVNRTPNNDTPDSEYILSVPGCDYFKRKFNSSIVKCKA</sequence>
<organism evidence="5 6">
    <name type="scientific">Danaus chrysippus</name>
    <name type="common">African queen</name>
    <dbReference type="NCBI Taxonomy" id="151541"/>
    <lineage>
        <taxon>Eukaryota</taxon>
        <taxon>Metazoa</taxon>
        <taxon>Ecdysozoa</taxon>
        <taxon>Arthropoda</taxon>
        <taxon>Hexapoda</taxon>
        <taxon>Insecta</taxon>
        <taxon>Pterygota</taxon>
        <taxon>Neoptera</taxon>
        <taxon>Endopterygota</taxon>
        <taxon>Lepidoptera</taxon>
        <taxon>Glossata</taxon>
        <taxon>Ditrysia</taxon>
        <taxon>Papilionoidea</taxon>
        <taxon>Nymphalidae</taxon>
        <taxon>Danainae</taxon>
        <taxon>Danaini</taxon>
        <taxon>Danaina</taxon>
        <taxon>Danaus</taxon>
        <taxon>Anosia</taxon>
    </lineage>
</organism>
<dbReference type="InterPro" id="IPR003961">
    <property type="entry name" value="FN3_dom"/>
</dbReference>
<dbReference type="OrthoDB" id="9985779at2759"/>
<dbReference type="InterPro" id="IPR036116">
    <property type="entry name" value="FN3_sf"/>
</dbReference>
<dbReference type="PROSITE" id="PS50853">
    <property type="entry name" value="FN3"/>
    <property type="match status" value="2"/>
</dbReference>
<dbReference type="InterPro" id="IPR042447">
    <property type="entry name" value="Anosmin-1"/>
</dbReference>
<proteinExistence type="predicted"/>
<dbReference type="AlphaFoldDB" id="A0A8J2R750"/>
<dbReference type="SUPFAM" id="SSF57256">
    <property type="entry name" value="Elafin-like"/>
    <property type="match status" value="1"/>
</dbReference>
<accession>A0A8J2R750</accession>
<gene>
    <name evidence="5" type="ORF">DCHRY22_LOCUS13252</name>
</gene>
<dbReference type="SMART" id="SM00217">
    <property type="entry name" value="WAP"/>
    <property type="match status" value="1"/>
</dbReference>
<dbReference type="Gene3D" id="4.10.75.10">
    <property type="entry name" value="Elafin-like"/>
    <property type="match status" value="1"/>
</dbReference>
<dbReference type="PROSITE" id="PS51390">
    <property type="entry name" value="WAP"/>
    <property type="match status" value="1"/>
</dbReference>
<evidence type="ECO:0000256" key="2">
    <source>
        <dbReference type="SAM" id="SignalP"/>
    </source>
</evidence>
<feature type="chain" id="PRO_5035225825" evidence="2">
    <location>
        <begin position="20"/>
        <end position="462"/>
    </location>
</feature>
<keyword evidence="2" id="KW-0732">Signal</keyword>
<dbReference type="InterPro" id="IPR036645">
    <property type="entry name" value="Elafin-like_sf"/>
</dbReference>
<dbReference type="GO" id="GO:0030182">
    <property type="term" value="P:neuron differentiation"/>
    <property type="evidence" value="ECO:0007669"/>
    <property type="project" value="TreeGrafter"/>
</dbReference>
<dbReference type="CDD" id="cd00199">
    <property type="entry name" value="WAP"/>
    <property type="match status" value="1"/>
</dbReference>
<dbReference type="PANTHER" id="PTHR14131:SF5">
    <property type="entry name" value="ANOSMIN-1"/>
    <property type="match status" value="1"/>
</dbReference>
<evidence type="ECO:0000259" key="4">
    <source>
        <dbReference type="PROSITE" id="PS51390"/>
    </source>
</evidence>
<name>A0A8J2R750_9NEOP</name>
<feature type="domain" description="Fibronectin type-III" evidence="3">
    <location>
        <begin position="228"/>
        <end position="335"/>
    </location>
</feature>
<dbReference type="Proteomes" id="UP000789524">
    <property type="component" value="Unassembled WGS sequence"/>
</dbReference>
<dbReference type="GO" id="GO:0009986">
    <property type="term" value="C:cell surface"/>
    <property type="evidence" value="ECO:0007669"/>
    <property type="project" value="TreeGrafter"/>
</dbReference>
<dbReference type="Pfam" id="PF00041">
    <property type="entry name" value="fn3"/>
    <property type="match status" value="1"/>
</dbReference>
<dbReference type="Pfam" id="PF00095">
    <property type="entry name" value="WAP"/>
    <property type="match status" value="1"/>
</dbReference>
<dbReference type="GO" id="GO:0030414">
    <property type="term" value="F:peptidase inhibitor activity"/>
    <property type="evidence" value="ECO:0007669"/>
    <property type="project" value="InterPro"/>
</dbReference>
<evidence type="ECO:0000313" key="5">
    <source>
        <dbReference type="EMBL" id="CAG9579663.1"/>
    </source>
</evidence>
<dbReference type="SUPFAM" id="SSF49265">
    <property type="entry name" value="Fibronectin type III"/>
    <property type="match status" value="1"/>
</dbReference>
<feature type="domain" description="WAP" evidence="4">
    <location>
        <begin position="59"/>
        <end position="107"/>
    </location>
</feature>
<dbReference type="SMART" id="SM00060">
    <property type="entry name" value="FN3"/>
    <property type="match status" value="2"/>
</dbReference>
<dbReference type="GO" id="GO:0005576">
    <property type="term" value="C:extracellular region"/>
    <property type="evidence" value="ECO:0007669"/>
    <property type="project" value="InterPro"/>
</dbReference>
<protein>
    <submittedName>
        <fullName evidence="5">(African queen) hypothetical protein</fullName>
    </submittedName>
</protein>
<dbReference type="PRINTS" id="PR00003">
    <property type="entry name" value="4DISULPHCORE"/>
</dbReference>
<feature type="signal peptide" evidence="2">
    <location>
        <begin position="1"/>
        <end position="19"/>
    </location>
</feature>
<evidence type="ECO:0000313" key="6">
    <source>
        <dbReference type="Proteomes" id="UP000789524"/>
    </source>
</evidence>
<feature type="region of interest" description="Disordered" evidence="1">
    <location>
        <begin position="207"/>
        <end position="233"/>
    </location>
</feature>
<dbReference type="PANTHER" id="PTHR14131">
    <property type="entry name" value="ANOSMIN"/>
    <property type="match status" value="1"/>
</dbReference>
<dbReference type="InterPro" id="IPR008197">
    <property type="entry name" value="WAP_dom"/>
</dbReference>
<dbReference type="InterPro" id="IPR013783">
    <property type="entry name" value="Ig-like_fold"/>
</dbReference>
<reference evidence="5" key="1">
    <citation type="submission" date="2021-09" db="EMBL/GenBank/DDBJ databases">
        <authorList>
            <person name="Martin H S."/>
        </authorList>
    </citation>
    <scope>NUCLEOTIDE SEQUENCE</scope>
</reference>
<evidence type="ECO:0000256" key="1">
    <source>
        <dbReference type="SAM" id="MobiDB-lite"/>
    </source>
</evidence>
<dbReference type="CDD" id="cd00063">
    <property type="entry name" value="FN3"/>
    <property type="match status" value="2"/>
</dbReference>
<evidence type="ECO:0000259" key="3">
    <source>
        <dbReference type="PROSITE" id="PS50853"/>
    </source>
</evidence>
<dbReference type="EMBL" id="CAKASE010000079">
    <property type="protein sequence ID" value="CAG9579663.1"/>
    <property type="molecule type" value="Genomic_DNA"/>
</dbReference>
<keyword evidence="6" id="KW-1185">Reference proteome</keyword>
<feature type="domain" description="Fibronectin type-III" evidence="3">
    <location>
        <begin position="115"/>
        <end position="222"/>
    </location>
</feature>
<dbReference type="Gene3D" id="2.60.40.10">
    <property type="entry name" value="Immunoglobulins"/>
    <property type="match status" value="2"/>
</dbReference>
<comment type="caution">
    <text evidence="5">The sequence shown here is derived from an EMBL/GenBank/DDBJ whole genome shotgun (WGS) entry which is preliminary data.</text>
</comment>